<accession>A0A4Y9FJI0</accession>
<dbReference type="RefSeq" id="WP_135053533.1">
    <property type="nucleotide sequence ID" value="NZ_JADGLI010000090.1"/>
</dbReference>
<name>A0A4Y9FJI0_STRAI</name>
<feature type="region of interest" description="Disordered" evidence="1">
    <location>
        <begin position="279"/>
        <end position="338"/>
    </location>
</feature>
<dbReference type="EMBL" id="SPQA01000090">
    <property type="protein sequence ID" value="TFU29355.1"/>
    <property type="molecule type" value="Genomic_DNA"/>
</dbReference>
<feature type="region of interest" description="Disordered" evidence="1">
    <location>
        <begin position="462"/>
        <end position="500"/>
    </location>
</feature>
<evidence type="ECO:0000259" key="2">
    <source>
        <dbReference type="Pfam" id="PF24691"/>
    </source>
</evidence>
<reference evidence="3 4" key="1">
    <citation type="submission" date="2019-03" db="EMBL/GenBank/DDBJ databases">
        <title>Diversity of the mouse oral microbiome.</title>
        <authorList>
            <person name="Joseph S."/>
            <person name="Aduse-Opoku J."/>
            <person name="Curtis M."/>
            <person name="Wade W."/>
            <person name="Hashim A."/>
        </authorList>
    </citation>
    <scope>NUCLEOTIDE SEQUENCE [LARGE SCALE GENOMIC DNA]</scope>
    <source>
        <strain evidence="3 4">HT4</strain>
    </source>
</reference>
<dbReference type="Gene3D" id="2.180.10.10">
    <property type="entry name" value="RHS repeat-associated core"/>
    <property type="match status" value="1"/>
</dbReference>
<dbReference type="PANTHER" id="PTHR32305">
    <property type="match status" value="1"/>
</dbReference>
<comment type="caution">
    <text evidence="3">The sequence shown here is derived from an EMBL/GenBank/DDBJ whole genome shotgun (WGS) entry which is preliminary data.</text>
</comment>
<proteinExistence type="predicted"/>
<evidence type="ECO:0000313" key="4">
    <source>
        <dbReference type="Proteomes" id="UP000297747"/>
    </source>
</evidence>
<dbReference type="PANTHER" id="PTHR32305:SF17">
    <property type="entry name" value="TRNA NUCLEASE WAPA"/>
    <property type="match status" value="1"/>
</dbReference>
<dbReference type="InterPro" id="IPR057938">
    <property type="entry name" value="TreTu_C"/>
</dbReference>
<evidence type="ECO:0000313" key="3">
    <source>
        <dbReference type="EMBL" id="TFU29355.1"/>
    </source>
</evidence>
<feature type="domain" description="TreTu toxin C-terminal" evidence="2">
    <location>
        <begin position="504"/>
        <end position="544"/>
    </location>
</feature>
<feature type="non-terminal residue" evidence="3">
    <location>
        <position position="1"/>
    </location>
</feature>
<dbReference type="NCBIfam" id="TIGR03696">
    <property type="entry name" value="Rhs_assc_core"/>
    <property type="match status" value="1"/>
</dbReference>
<dbReference type="Pfam" id="PF24691">
    <property type="entry name" value="TreTu_C"/>
    <property type="match status" value="1"/>
</dbReference>
<gene>
    <name evidence="3" type="ORF">E4U01_10395</name>
</gene>
<dbReference type="InterPro" id="IPR022385">
    <property type="entry name" value="Rhs_assc_core"/>
</dbReference>
<dbReference type="InterPro" id="IPR050708">
    <property type="entry name" value="T6SS_VgrG/RHS"/>
</dbReference>
<dbReference type="AlphaFoldDB" id="A0A4Y9FJI0"/>
<organism evidence="3 4">
    <name type="scientific">Streptococcus acidominimus</name>
    <dbReference type="NCBI Taxonomy" id="1326"/>
    <lineage>
        <taxon>Bacteria</taxon>
        <taxon>Bacillati</taxon>
        <taxon>Bacillota</taxon>
        <taxon>Bacilli</taxon>
        <taxon>Lactobacillales</taxon>
        <taxon>Streptococcaceae</taxon>
        <taxon>Streptococcus</taxon>
    </lineage>
</organism>
<feature type="compositionally biased region" description="Polar residues" evidence="1">
    <location>
        <begin position="304"/>
        <end position="318"/>
    </location>
</feature>
<feature type="compositionally biased region" description="Low complexity" evidence="1">
    <location>
        <begin position="491"/>
        <end position="500"/>
    </location>
</feature>
<evidence type="ECO:0000256" key="1">
    <source>
        <dbReference type="SAM" id="MobiDB-lite"/>
    </source>
</evidence>
<protein>
    <submittedName>
        <fullName evidence="3">RHS repeat-associated core domain-containing protein</fullName>
    </submittedName>
</protein>
<sequence>EDSFNYYEERNYVNDINREYTEVLQTYDRELKGRETYTYGHGRASYLNHETGDHYNYLTNQSGSVTGLTKEGEAVASTSYNLYGSTKQSTDEIRNPFAYNGEARDITGLDYLRARYYDSQAGTFLTEDSYQGQVTNPLSQNRYAYAHNNPVNYTDPSGHFRQAKRFKPARSRASQRMNLNLGTALGKAIAQIGNTVVSAAQSIMSHTVQEIQYTTQYMSALIHAPAEYRPVITNLWQQARAMRQSVYDWGTSLTREAQNITRNWTPALEATMRHVCDPKTTKARDKGGSPKPISFGGGGVASWDGTSGPSSRYQSNASVPAKSKKSTKKRENSPNYSVRLGGAASWDGISSTSNQPQTSSKKGHAFDTSRLKNISSGNIFALSGIAGLLVGLLGGPVAGFAVYGAVSSGLTSYSNDDKPFDVAVNTAGGALQGYFVGKYVEGVYIAVSGAVAGSGVTLNQSKQADKPYGPQPASGPLEPLKPYGPQPATGNLEPLKPLPNLENMTRVGRWMSPEEYAKMLETGKVQMSPNGNRAYVANPADINGHL</sequence>
<feature type="compositionally biased region" description="Basic and acidic residues" evidence="1">
    <location>
        <begin position="279"/>
        <end position="288"/>
    </location>
</feature>
<dbReference type="Proteomes" id="UP000297747">
    <property type="component" value="Unassembled WGS sequence"/>
</dbReference>